<dbReference type="AlphaFoldDB" id="A0A1H8H0N9"/>
<organism evidence="1 2">
    <name type="scientific">Nitrosospira multiformis</name>
    <dbReference type="NCBI Taxonomy" id="1231"/>
    <lineage>
        <taxon>Bacteria</taxon>
        <taxon>Pseudomonadati</taxon>
        <taxon>Pseudomonadota</taxon>
        <taxon>Betaproteobacteria</taxon>
        <taxon>Nitrosomonadales</taxon>
        <taxon>Nitrosomonadaceae</taxon>
        <taxon>Nitrosospira</taxon>
    </lineage>
</organism>
<gene>
    <name evidence="1" type="ORF">SAMN05216404_1056</name>
</gene>
<proteinExistence type="predicted"/>
<dbReference type="Gene3D" id="3.40.50.2000">
    <property type="entry name" value="Glycogen Phosphorylase B"/>
    <property type="match status" value="1"/>
</dbReference>
<name>A0A1H8H0N9_9PROT</name>
<dbReference type="EMBL" id="FOCT01000005">
    <property type="protein sequence ID" value="SEN49589.1"/>
    <property type="molecule type" value="Genomic_DNA"/>
</dbReference>
<dbReference type="Proteomes" id="UP000183898">
    <property type="component" value="Unassembled WGS sequence"/>
</dbReference>
<keyword evidence="1" id="KW-0808">Transferase</keyword>
<protein>
    <submittedName>
        <fullName evidence="1">Glycosyltransferase involved in cell wall bisynthesis</fullName>
    </submittedName>
</protein>
<evidence type="ECO:0000313" key="2">
    <source>
        <dbReference type="Proteomes" id="UP000183898"/>
    </source>
</evidence>
<sequence length="330" mass="38013">MEVMGNQGRKERPIRQERLRVLTWHIHGNYLYYLTQAPLEFYLPKGEGAGYGGRARGFDWGDNVHDVPIEQVKDLDFDVILFQHRKNYEVDQYEILSEAQRRLPKIYLEHDPPQEHPTNTGHWVDDPSMLLVHVTDFNRLMWDSNGTPTAVIDHGVMVPDNVKYTGEHAKGIVVVNNMHKRGRRLGLDVFEKIREQIPLDLVGMGSTELGGLGEVSHDELPALVARYRFFFNPIRYTSLGLSVCEAMMTGLPIVGLATTEMVTAVENGKRGYVETDVDKLIERMRYLLDDHDHAQELSRNAREYATRRFSIQRFANDWQRVVGNFVQNAH</sequence>
<accession>A0A1H8H0N9</accession>
<dbReference type="Pfam" id="PF13692">
    <property type="entry name" value="Glyco_trans_1_4"/>
    <property type="match status" value="1"/>
</dbReference>
<dbReference type="PANTHER" id="PTHR12526">
    <property type="entry name" value="GLYCOSYLTRANSFERASE"/>
    <property type="match status" value="1"/>
</dbReference>
<dbReference type="PANTHER" id="PTHR12526:SF627">
    <property type="entry name" value="D-RHAMNOSYLTRANSFERASE WBPZ"/>
    <property type="match status" value="1"/>
</dbReference>
<dbReference type="GO" id="GO:0016740">
    <property type="term" value="F:transferase activity"/>
    <property type="evidence" value="ECO:0007669"/>
    <property type="project" value="UniProtKB-KW"/>
</dbReference>
<dbReference type="SUPFAM" id="SSF53756">
    <property type="entry name" value="UDP-Glycosyltransferase/glycogen phosphorylase"/>
    <property type="match status" value="1"/>
</dbReference>
<evidence type="ECO:0000313" key="1">
    <source>
        <dbReference type="EMBL" id="SEN49589.1"/>
    </source>
</evidence>
<dbReference type="CDD" id="cd03801">
    <property type="entry name" value="GT4_PimA-like"/>
    <property type="match status" value="1"/>
</dbReference>
<reference evidence="1 2" key="1">
    <citation type="submission" date="2016-10" db="EMBL/GenBank/DDBJ databases">
        <authorList>
            <person name="de Groot N.N."/>
        </authorList>
    </citation>
    <scope>NUCLEOTIDE SEQUENCE [LARGE SCALE GENOMIC DNA]</scope>
    <source>
        <strain evidence="1 2">Nl18</strain>
    </source>
</reference>